<evidence type="ECO:0000313" key="1">
    <source>
        <dbReference type="EnsemblMetazoa" id="MESCA000056-PA"/>
    </source>
</evidence>
<proteinExistence type="predicted"/>
<reference evidence="1" key="2">
    <citation type="submission" date="2015-06" db="UniProtKB">
        <authorList>
            <consortium name="EnsemblMetazoa"/>
        </authorList>
    </citation>
    <scope>IDENTIFICATION</scope>
</reference>
<reference evidence="2" key="1">
    <citation type="submission" date="2013-02" db="EMBL/GenBank/DDBJ databases">
        <authorList>
            <person name="Hughes D."/>
        </authorList>
    </citation>
    <scope>NUCLEOTIDE SEQUENCE</scope>
    <source>
        <strain>Durham</strain>
        <strain evidence="2">NC isolate 2 -- Noor lab</strain>
    </source>
</reference>
<organism evidence="1 2">
    <name type="scientific">Megaselia scalaris</name>
    <name type="common">Humpbacked fly</name>
    <name type="synonym">Phora scalaris</name>
    <dbReference type="NCBI Taxonomy" id="36166"/>
    <lineage>
        <taxon>Eukaryota</taxon>
        <taxon>Metazoa</taxon>
        <taxon>Ecdysozoa</taxon>
        <taxon>Arthropoda</taxon>
        <taxon>Hexapoda</taxon>
        <taxon>Insecta</taxon>
        <taxon>Pterygota</taxon>
        <taxon>Neoptera</taxon>
        <taxon>Endopterygota</taxon>
        <taxon>Diptera</taxon>
        <taxon>Brachycera</taxon>
        <taxon>Muscomorpha</taxon>
        <taxon>Platypezoidea</taxon>
        <taxon>Phoridae</taxon>
        <taxon>Megaseliini</taxon>
        <taxon>Megaselia</taxon>
    </lineage>
</organism>
<dbReference type="Proteomes" id="UP000015102">
    <property type="component" value="Unassembled WGS sequence"/>
</dbReference>
<dbReference type="EnsemblMetazoa" id="MESCA000056-RA">
    <property type="protein sequence ID" value="MESCA000056-PA"/>
    <property type="gene ID" value="MESCA000056"/>
</dbReference>
<dbReference type="SUPFAM" id="SSF55186">
    <property type="entry name" value="ThrRS/AlaRS common domain"/>
    <property type="match status" value="1"/>
</dbReference>
<dbReference type="STRING" id="36166.T1GA13"/>
<dbReference type="HOGENOM" id="CLU_1888136_0_0_1"/>
<keyword evidence="2" id="KW-1185">Reference proteome</keyword>
<evidence type="ECO:0000313" key="2">
    <source>
        <dbReference type="Proteomes" id="UP000015102"/>
    </source>
</evidence>
<dbReference type="EMBL" id="CAQQ02390348">
    <property type="status" value="NOT_ANNOTATED_CDS"/>
    <property type="molecule type" value="Genomic_DNA"/>
</dbReference>
<accession>T1GA13</accession>
<protein>
    <submittedName>
        <fullName evidence="1">Uncharacterized protein</fullName>
    </submittedName>
</protein>
<dbReference type="AlphaFoldDB" id="T1GA13"/>
<dbReference type="InterPro" id="IPR018163">
    <property type="entry name" value="Thr/Ala-tRNA-synth_IIc_edit"/>
</dbReference>
<name>T1GA13_MEGSC</name>
<sequence length="135" mass="15060">MTKLAAKELNIERLDVSESLAMEMFADNPYKKQQIPDIANSGENSNVTLYRLGNHIDISRGPMVQNTRFLGKCTISSVHEVGKDEKLGIYRVQGVALPAGTILNHFAYSILEDRSKKLNPARLPTEPFEEQALMA</sequence>
<dbReference type="Gene3D" id="3.30.980.10">
    <property type="entry name" value="Threonyl-trna Synthetase, Chain A, domain 2"/>
    <property type="match status" value="1"/>
</dbReference>
<dbReference type="GO" id="GO:0000166">
    <property type="term" value="F:nucleotide binding"/>
    <property type="evidence" value="ECO:0007669"/>
    <property type="project" value="InterPro"/>
</dbReference>